<comment type="pathway">
    <text evidence="12">Steroid hormone biosynthesis; dafachronic acid biosynthesis.</text>
</comment>
<evidence type="ECO:0000256" key="11">
    <source>
        <dbReference type="ARBA" id="ARBA00023136"/>
    </source>
</evidence>
<dbReference type="GO" id="GO:0170056">
    <property type="term" value="F:cholesterol 7-desaturase [NAD(P)H] activity"/>
    <property type="evidence" value="ECO:0007669"/>
    <property type="project" value="UniProtKB-EC"/>
</dbReference>
<comment type="pathway">
    <text evidence="3">Hormone biosynthesis.</text>
</comment>
<keyword evidence="5" id="KW-0001">2Fe-2S</keyword>
<sequence>MATTKEYRLGEFTYPRGWFMIAESTELDTHKPLAVRFFGKDFALYRGRATGKVVLLDAYCPHMKTHLAAPNTTSYVILDGMGTNVEGDGIRCPYHAWRFGADGKCDDIPYHQGEIPAAACVKSWTVLESLGAVWVWHDPEGGEPEWEHPSIAQWDNPQWVQPKWDHLGIVNQHPQELVDNICDYGHLSPIHGSTVARFENEFAGHKATQRQCGGHRTLVSPDGVSVDLHTITTYNGPGVLISDLTGMYEAIMVITHTPVDDGNAKVWHSLLVRATTDKPVASKTDAIGAAQFQAMALTAFLQDIEVWNFKAPCLNGLFIPSDGAFMKARIWYKQFYNPRAKKQEYLDQCEGIYVPRGIPAYTQEAQEAATA</sequence>
<keyword evidence="19" id="KW-1185">Reference proteome</keyword>
<dbReference type="Gene3D" id="2.102.10.10">
    <property type="entry name" value="Rieske [2Fe-2S] iron-sulphur domain"/>
    <property type="match status" value="1"/>
</dbReference>
<evidence type="ECO:0000256" key="7">
    <source>
        <dbReference type="ARBA" id="ARBA00022989"/>
    </source>
</evidence>
<dbReference type="Pfam" id="PF00355">
    <property type="entry name" value="Rieske"/>
    <property type="match status" value="1"/>
</dbReference>
<dbReference type="GO" id="GO:0016020">
    <property type="term" value="C:membrane"/>
    <property type="evidence" value="ECO:0007669"/>
    <property type="project" value="UniProtKB-SubCell"/>
</dbReference>
<comment type="caution">
    <text evidence="18">The sequence shown here is derived from an EMBL/GenBank/DDBJ whole genome shotgun (WGS) entry which is preliminary data.</text>
</comment>
<evidence type="ECO:0000256" key="15">
    <source>
        <dbReference type="ARBA" id="ARBA00047853"/>
    </source>
</evidence>
<dbReference type="RefSeq" id="WP_117180076.1">
    <property type="nucleotide sequence ID" value="NZ_QFZK01000025.1"/>
</dbReference>
<evidence type="ECO:0000259" key="17">
    <source>
        <dbReference type="PROSITE" id="PS51296"/>
    </source>
</evidence>
<gene>
    <name evidence="18" type="ORF">DIC66_20640</name>
</gene>
<evidence type="ECO:0000256" key="14">
    <source>
        <dbReference type="ARBA" id="ARBA00026095"/>
    </source>
</evidence>
<protein>
    <recommendedName>
        <fullName evidence="14">cholesterol 7-desaturase</fullName>
        <ecNumber evidence="14">1.14.19.21</ecNumber>
    </recommendedName>
</protein>
<comment type="cofactor">
    <cofactor evidence="1">
        <name>Fe cation</name>
        <dbReference type="ChEBI" id="CHEBI:24875"/>
    </cofactor>
</comment>
<dbReference type="SUPFAM" id="SSF55961">
    <property type="entry name" value="Bet v1-like"/>
    <property type="match status" value="1"/>
</dbReference>
<feature type="domain" description="Rieske" evidence="17">
    <location>
        <begin position="18"/>
        <end position="135"/>
    </location>
</feature>
<dbReference type="InterPro" id="IPR036922">
    <property type="entry name" value="Rieske_2Fe-2S_sf"/>
</dbReference>
<dbReference type="GO" id="GO:0008203">
    <property type="term" value="P:cholesterol metabolic process"/>
    <property type="evidence" value="ECO:0007669"/>
    <property type="project" value="InterPro"/>
</dbReference>
<comment type="catalytic activity">
    <reaction evidence="15">
        <text>cholesterol + NADH + O2 + H(+) = 7-dehydrocholesterol + NAD(+) + 2 H2O</text>
        <dbReference type="Rhea" id="RHEA:51644"/>
        <dbReference type="ChEBI" id="CHEBI:15377"/>
        <dbReference type="ChEBI" id="CHEBI:15378"/>
        <dbReference type="ChEBI" id="CHEBI:15379"/>
        <dbReference type="ChEBI" id="CHEBI:16113"/>
        <dbReference type="ChEBI" id="CHEBI:17759"/>
        <dbReference type="ChEBI" id="CHEBI:57540"/>
        <dbReference type="ChEBI" id="CHEBI:57945"/>
        <dbReference type="EC" id="1.14.19.21"/>
    </reaction>
    <physiologicalReaction direction="left-to-right" evidence="15">
        <dbReference type="Rhea" id="RHEA:51645"/>
    </physiologicalReaction>
</comment>
<evidence type="ECO:0000256" key="6">
    <source>
        <dbReference type="ARBA" id="ARBA00022723"/>
    </source>
</evidence>
<keyword evidence="4" id="KW-0812">Transmembrane</keyword>
<keyword evidence="8" id="KW-0560">Oxidoreductase</keyword>
<keyword evidence="11" id="KW-0472">Membrane</keyword>
<reference evidence="18 19" key="1">
    <citation type="submission" date="2018-05" db="EMBL/GenBank/DDBJ databases">
        <title>Rhodoferax soyangensis sp.nov., isolated from an oligotrophic freshwater lake.</title>
        <authorList>
            <person name="Park M."/>
        </authorList>
    </citation>
    <scope>NUCLEOTIDE SEQUENCE [LARGE SCALE GENOMIC DNA]</scope>
    <source>
        <strain evidence="18 19">IMCC26218</strain>
    </source>
</reference>
<evidence type="ECO:0000256" key="2">
    <source>
        <dbReference type="ARBA" id="ARBA00004370"/>
    </source>
</evidence>
<dbReference type="OrthoDB" id="9769355at2"/>
<evidence type="ECO:0000256" key="1">
    <source>
        <dbReference type="ARBA" id="ARBA00001962"/>
    </source>
</evidence>
<keyword evidence="6" id="KW-0479">Metal-binding</keyword>
<dbReference type="InterPro" id="IPR017941">
    <property type="entry name" value="Rieske_2Fe-2S"/>
</dbReference>
<dbReference type="PROSITE" id="PS51296">
    <property type="entry name" value="RIESKE"/>
    <property type="match status" value="1"/>
</dbReference>
<evidence type="ECO:0000256" key="13">
    <source>
        <dbReference type="ARBA" id="ARBA00025729"/>
    </source>
</evidence>
<dbReference type="InterPro" id="IPR050584">
    <property type="entry name" value="Cholesterol_7-desaturase"/>
</dbReference>
<evidence type="ECO:0000256" key="5">
    <source>
        <dbReference type="ARBA" id="ARBA00022714"/>
    </source>
</evidence>
<organism evidence="18 19">
    <name type="scientific">Rhodoferax lacus</name>
    <dbReference type="NCBI Taxonomy" id="2184758"/>
    <lineage>
        <taxon>Bacteria</taxon>
        <taxon>Pseudomonadati</taxon>
        <taxon>Pseudomonadota</taxon>
        <taxon>Betaproteobacteria</taxon>
        <taxon>Burkholderiales</taxon>
        <taxon>Comamonadaceae</taxon>
        <taxon>Rhodoferax</taxon>
    </lineage>
</organism>
<evidence type="ECO:0000313" key="18">
    <source>
        <dbReference type="EMBL" id="RFO94977.1"/>
    </source>
</evidence>
<evidence type="ECO:0000256" key="16">
    <source>
        <dbReference type="ARBA" id="ARBA00049548"/>
    </source>
</evidence>
<comment type="subcellular location">
    <subcellularLocation>
        <location evidence="2">Membrane</location>
    </subcellularLocation>
</comment>
<dbReference type="Gene3D" id="3.90.380.10">
    <property type="entry name" value="Naphthalene 1,2-dioxygenase Alpha Subunit, Chain A, domain 1"/>
    <property type="match status" value="1"/>
</dbReference>
<name>A0A3E1R6N6_9BURK</name>
<evidence type="ECO:0000256" key="12">
    <source>
        <dbReference type="ARBA" id="ARBA00025712"/>
    </source>
</evidence>
<dbReference type="GO" id="GO:0046872">
    <property type="term" value="F:metal ion binding"/>
    <property type="evidence" value="ECO:0007669"/>
    <property type="project" value="UniProtKB-KW"/>
</dbReference>
<evidence type="ECO:0000313" key="19">
    <source>
        <dbReference type="Proteomes" id="UP000260665"/>
    </source>
</evidence>
<keyword evidence="9" id="KW-0408">Iron</keyword>
<dbReference type="Proteomes" id="UP000260665">
    <property type="component" value="Unassembled WGS sequence"/>
</dbReference>
<dbReference type="AlphaFoldDB" id="A0A3E1R6N6"/>
<dbReference type="SUPFAM" id="SSF50022">
    <property type="entry name" value="ISP domain"/>
    <property type="match status" value="1"/>
</dbReference>
<keyword evidence="10" id="KW-0411">Iron-sulfur</keyword>
<evidence type="ECO:0000256" key="9">
    <source>
        <dbReference type="ARBA" id="ARBA00023004"/>
    </source>
</evidence>
<comment type="catalytic activity">
    <reaction evidence="16">
        <text>cholesterol + NADPH + O2 + H(+) = 7-dehydrocholesterol + NADP(+) + 2 H2O</text>
        <dbReference type="Rhea" id="RHEA:45024"/>
        <dbReference type="ChEBI" id="CHEBI:15377"/>
        <dbReference type="ChEBI" id="CHEBI:15378"/>
        <dbReference type="ChEBI" id="CHEBI:15379"/>
        <dbReference type="ChEBI" id="CHEBI:16113"/>
        <dbReference type="ChEBI" id="CHEBI:17759"/>
        <dbReference type="ChEBI" id="CHEBI:57783"/>
        <dbReference type="ChEBI" id="CHEBI:58349"/>
        <dbReference type="EC" id="1.14.19.21"/>
    </reaction>
    <physiologicalReaction direction="left-to-right" evidence="16">
        <dbReference type="Rhea" id="RHEA:45025"/>
    </physiologicalReaction>
</comment>
<dbReference type="Pfam" id="PF19298">
    <property type="entry name" value="KshA_C"/>
    <property type="match status" value="1"/>
</dbReference>
<dbReference type="EMBL" id="QFZK01000025">
    <property type="protein sequence ID" value="RFO94977.1"/>
    <property type="molecule type" value="Genomic_DNA"/>
</dbReference>
<dbReference type="GO" id="GO:0051537">
    <property type="term" value="F:2 iron, 2 sulfur cluster binding"/>
    <property type="evidence" value="ECO:0007669"/>
    <property type="project" value="UniProtKB-KW"/>
</dbReference>
<keyword evidence="7" id="KW-1133">Transmembrane helix</keyword>
<proteinExistence type="inferred from homology"/>
<accession>A0A3E1R6N6</accession>
<dbReference type="PANTHER" id="PTHR21266">
    <property type="entry name" value="IRON-SULFUR DOMAIN CONTAINING PROTEIN"/>
    <property type="match status" value="1"/>
</dbReference>
<evidence type="ECO:0000256" key="10">
    <source>
        <dbReference type="ARBA" id="ARBA00023014"/>
    </source>
</evidence>
<dbReference type="PANTHER" id="PTHR21266:SF32">
    <property type="entry name" value="CHOLESTEROL 7-DESATURASE NVD"/>
    <property type="match status" value="1"/>
</dbReference>
<comment type="similarity">
    <text evidence="13">Belongs to the cholesterol 7-desaturase family.</text>
</comment>
<evidence type="ECO:0000256" key="3">
    <source>
        <dbReference type="ARBA" id="ARBA00004972"/>
    </source>
</evidence>
<evidence type="ECO:0000256" key="4">
    <source>
        <dbReference type="ARBA" id="ARBA00022692"/>
    </source>
</evidence>
<evidence type="ECO:0000256" key="8">
    <source>
        <dbReference type="ARBA" id="ARBA00023002"/>
    </source>
</evidence>
<dbReference type="EC" id="1.14.19.21" evidence="14"/>
<dbReference type="GO" id="GO:0005737">
    <property type="term" value="C:cytoplasm"/>
    <property type="evidence" value="ECO:0007669"/>
    <property type="project" value="TreeGrafter"/>
</dbReference>
<dbReference type="InterPro" id="IPR045605">
    <property type="entry name" value="KshA-like_C"/>
</dbReference>